<organism evidence="2 3">
    <name type="scientific">Littorina saxatilis</name>
    <dbReference type="NCBI Taxonomy" id="31220"/>
    <lineage>
        <taxon>Eukaryota</taxon>
        <taxon>Metazoa</taxon>
        <taxon>Spiralia</taxon>
        <taxon>Lophotrochozoa</taxon>
        <taxon>Mollusca</taxon>
        <taxon>Gastropoda</taxon>
        <taxon>Caenogastropoda</taxon>
        <taxon>Littorinimorpha</taxon>
        <taxon>Littorinoidea</taxon>
        <taxon>Littorinidae</taxon>
        <taxon>Littorina</taxon>
    </lineage>
</organism>
<dbReference type="Proteomes" id="UP001374579">
    <property type="component" value="Unassembled WGS sequence"/>
</dbReference>
<keyword evidence="3" id="KW-1185">Reference proteome</keyword>
<dbReference type="SUPFAM" id="SSF50494">
    <property type="entry name" value="Trypsin-like serine proteases"/>
    <property type="match status" value="1"/>
</dbReference>
<gene>
    <name evidence="2" type="ORF">V1264_012561</name>
</gene>
<reference evidence="2 3" key="1">
    <citation type="submission" date="2024-02" db="EMBL/GenBank/DDBJ databases">
        <title>Chromosome-scale genome assembly of the rough periwinkle Littorina saxatilis.</title>
        <authorList>
            <person name="De Jode A."/>
            <person name="Faria R."/>
            <person name="Formenti G."/>
            <person name="Sims Y."/>
            <person name="Smith T.P."/>
            <person name="Tracey A."/>
            <person name="Wood J.M.D."/>
            <person name="Zagrodzka Z.B."/>
            <person name="Johannesson K."/>
            <person name="Butlin R.K."/>
            <person name="Leder E.H."/>
        </authorList>
    </citation>
    <scope>NUCLEOTIDE SEQUENCE [LARGE SCALE GENOMIC DNA]</scope>
    <source>
        <strain evidence="2">Snail1</strain>
        <tissue evidence="2">Muscle</tissue>
    </source>
</reference>
<dbReference type="InterPro" id="IPR043504">
    <property type="entry name" value="Peptidase_S1_PA_chymotrypsin"/>
</dbReference>
<evidence type="ECO:0000313" key="3">
    <source>
        <dbReference type="Proteomes" id="UP001374579"/>
    </source>
</evidence>
<evidence type="ECO:0000313" key="2">
    <source>
        <dbReference type="EMBL" id="KAK7113230.1"/>
    </source>
</evidence>
<accession>A0AAN9C2I4</accession>
<protein>
    <submittedName>
        <fullName evidence="2">Uncharacterized protein</fullName>
    </submittedName>
</protein>
<dbReference type="AlphaFoldDB" id="A0AAN9C2I4"/>
<name>A0AAN9C2I4_9CAEN</name>
<feature type="chain" id="PRO_5043007498" evidence="1">
    <location>
        <begin position="20"/>
        <end position="324"/>
    </location>
</feature>
<comment type="caution">
    <text evidence="2">The sequence shown here is derived from an EMBL/GenBank/DDBJ whole genome shotgun (WGS) entry which is preliminary data.</text>
</comment>
<keyword evidence="1" id="KW-0732">Signal</keyword>
<feature type="signal peptide" evidence="1">
    <location>
        <begin position="1"/>
        <end position="19"/>
    </location>
</feature>
<dbReference type="EMBL" id="JBAMIC010000002">
    <property type="protein sequence ID" value="KAK7113230.1"/>
    <property type="molecule type" value="Genomic_DNA"/>
</dbReference>
<dbReference type="InterPro" id="IPR009003">
    <property type="entry name" value="Peptidase_S1_PA"/>
</dbReference>
<evidence type="ECO:0000256" key="1">
    <source>
        <dbReference type="SAM" id="SignalP"/>
    </source>
</evidence>
<dbReference type="Gene3D" id="2.40.10.10">
    <property type="entry name" value="Trypsin-like serine proteases"/>
    <property type="match status" value="1"/>
</dbReference>
<proteinExistence type="predicted"/>
<sequence length="324" mass="33270">MALLLISLLILGVVGCGMTQNGVVAPAESGCANKTGYVRGSDNCCANFVFAIQFRICCTDDIDGVCYCDGVKFGDVCSANPAPPTPAPVTTLCPGTPPAPMGRMLNSRAVTNACAARGVVGLATAGQPFCNAAFIKHPETGDKELFTLTSCWDSLSAAQAANVPTTGKIFGDEFPLDDCSVTPNNATAANPAVTVLTLSKLTSYFVEQHLEECSSPGCIYTPSTMRDHVNLNNCSIVSYGYTLSGTSELSRVSVKVGDITQCGAGVAGTQCFTSPEGGASCLGDGGAPVYCSLSTGEVALYGIASSPKGCSPLDTSFNVFPIQL</sequence>